<evidence type="ECO:0000256" key="11">
    <source>
        <dbReference type="ARBA" id="ARBA00022989"/>
    </source>
</evidence>
<dbReference type="SUPFAM" id="SSF158472">
    <property type="entry name" value="HAMP domain-like"/>
    <property type="match status" value="1"/>
</dbReference>
<dbReference type="GO" id="GO:0005886">
    <property type="term" value="C:plasma membrane"/>
    <property type="evidence" value="ECO:0007669"/>
    <property type="project" value="UniProtKB-SubCell"/>
</dbReference>
<dbReference type="PATRIC" id="fig|1217651.3.peg.1356"/>
<evidence type="ECO:0000256" key="13">
    <source>
        <dbReference type="ARBA" id="ARBA00023136"/>
    </source>
</evidence>
<keyword evidence="8" id="KW-0547">Nucleotide-binding</keyword>
<dbReference type="EMBL" id="APPK01000026">
    <property type="protein sequence ID" value="ENV22391.1"/>
    <property type="molecule type" value="Genomic_DNA"/>
</dbReference>
<sequence length="356" mass="40434">MKNKSGISKQLFIALSIVNLSVTLFSVLLGYIIYNYAIDVGWITLSSLQGEWTDFHFVDWIWLSTVVFCGSVISLIIGMHLAQRFIKPINYLAEAAEKISQGDLSARADDRQIHSAEISELMHNFNHMAQKLELSVKNAQVWNAAIAHELRTPMTILQGRLQGIIDGVFEPNVVLFKSLLNQVEGLSHLVEDLRTLSLVENQQLRLNYEWVNTQESIERVIKLFDDRLAQAQLIPQLDLTTTPVYCDRRRIEQVLMALIDNAVRYAHAGQLTISSKVIDHNWILKIGDQGPGIAQEYQDHLFDPFFRLEQSRNKEFGGTGLGLAVVHAIVIAHQGKIRYQNKDSNSVFTIQIERNE</sequence>
<comment type="catalytic activity">
    <reaction evidence="1">
        <text>ATP + protein L-histidine = ADP + protein N-phospho-L-histidine.</text>
        <dbReference type="EC" id="2.7.13.3"/>
    </reaction>
</comment>
<dbReference type="Gene3D" id="1.10.287.130">
    <property type="match status" value="1"/>
</dbReference>
<keyword evidence="10" id="KW-0067">ATP-binding</keyword>
<accession>N8XDJ0</accession>
<evidence type="ECO:0000313" key="17">
    <source>
        <dbReference type="EMBL" id="ENV22391.1"/>
    </source>
</evidence>
<protein>
    <recommendedName>
        <fullName evidence="3">histidine kinase</fullName>
        <ecNumber evidence="3">2.7.13.3</ecNumber>
    </recommendedName>
</protein>
<dbReference type="InterPro" id="IPR003594">
    <property type="entry name" value="HATPase_dom"/>
</dbReference>
<feature type="domain" description="HAMP" evidence="16">
    <location>
        <begin position="83"/>
        <end position="137"/>
    </location>
</feature>
<dbReference type="SMART" id="SM00304">
    <property type="entry name" value="HAMP"/>
    <property type="match status" value="1"/>
</dbReference>
<feature type="transmembrane region" description="Helical" evidence="14">
    <location>
        <begin position="60"/>
        <end position="82"/>
    </location>
</feature>
<dbReference type="PANTHER" id="PTHR45528:SF1">
    <property type="entry name" value="SENSOR HISTIDINE KINASE CPXA"/>
    <property type="match status" value="1"/>
</dbReference>
<dbReference type="SMART" id="SM00387">
    <property type="entry name" value="HATPase_c"/>
    <property type="match status" value="1"/>
</dbReference>
<dbReference type="FunFam" id="3.30.565.10:FF:000006">
    <property type="entry name" value="Sensor histidine kinase WalK"/>
    <property type="match status" value="1"/>
</dbReference>
<dbReference type="GO" id="GO:0005524">
    <property type="term" value="F:ATP binding"/>
    <property type="evidence" value="ECO:0007669"/>
    <property type="project" value="UniProtKB-KW"/>
</dbReference>
<keyword evidence="9" id="KW-0418">Kinase</keyword>
<evidence type="ECO:0000256" key="5">
    <source>
        <dbReference type="ARBA" id="ARBA00022553"/>
    </source>
</evidence>
<dbReference type="CDD" id="cd00082">
    <property type="entry name" value="HisKA"/>
    <property type="match status" value="1"/>
</dbReference>
<evidence type="ECO:0000256" key="1">
    <source>
        <dbReference type="ARBA" id="ARBA00000085"/>
    </source>
</evidence>
<name>N8XDJ0_ACIBZ</name>
<keyword evidence="4" id="KW-1003">Cell membrane</keyword>
<dbReference type="PROSITE" id="PS50885">
    <property type="entry name" value="HAMP"/>
    <property type="match status" value="1"/>
</dbReference>
<dbReference type="InterPro" id="IPR004358">
    <property type="entry name" value="Sig_transdc_His_kin-like_C"/>
</dbReference>
<dbReference type="PRINTS" id="PR00344">
    <property type="entry name" value="BCTRLSENSOR"/>
</dbReference>
<keyword evidence="5" id="KW-0597">Phosphoprotein</keyword>
<comment type="caution">
    <text evidence="17">The sequence shown here is derived from an EMBL/GenBank/DDBJ whole genome shotgun (WGS) entry which is preliminary data.</text>
</comment>
<dbReference type="SUPFAM" id="SSF47384">
    <property type="entry name" value="Homodimeric domain of signal transducing histidine kinase"/>
    <property type="match status" value="1"/>
</dbReference>
<keyword evidence="11 14" id="KW-1133">Transmembrane helix</keyword>
<evidence type="ECO:0000259" key="16">
    <source>
        <dbReference type="PROSITE" id="PS50885"/>
    </source>
</evidence>
<reference evidence="17 18" key="1">
    <citation type="submission" date="2013-02" db="EMBL/GenBank/DDBJ databases">
        <title>The Genome Sequence of Acinetobacter bereziniae NIPH 3.</title>
        <authorList>
            <consortium name="The Broad Institute Genome Sequencing Platform"/>
            <consortium name="The Broad Institute Genome Sequencing Center for Infectious Disease"/>
            <person name="Cerqueira G."/>
            <person name="Feldgarden M."/>
            <person name="Courvalin P."/>
            <person name="Perichon B."/>
            <person name="Grillot-Courvalin C."/>
            <person name="Clermont D."/>
            <person name="Rocha E."/>
            <person name="Yoon E.-J."/>
            <person name="Nemec A."/>
            <person name="Walker B."/>
            <person name="Young S.K."/>
            <person name="Zeng Q."/>
            <person name="Gargeya S."/>
            <person name="Fitzgerald M."/>
            <person name="Haas B."/>
            <person name="Abouelleil A."/>
            <person name="Alvarado L."/>
            <person name="Arachchi H.M."/>
            <person name="Berlin A.M."/>
            <person name="Chapman S.B."/>
            <person name="Dewar J."/>
            <person name="Goldberg J."/>
            <person name="Griggs A."/>
            <person name="Gujja S."/>
            <person name="Hansen M."/>
            <person name="Howarth C."/>
            <person name="Imamovic A."/>
            <person name="Larimer J."/>
            <person name="McCowan C."/>
            <person name="Murphy C."/>
            <person name="Neiman D."/>
            <person name="Pearson M."/>
            <person name="Priest M."/>
            <person name="Roberts A."/>
            <person name="Saif S."/>
            <person name="Shea T."/>
            <person name="Sisk P."/>
            <person name="Sykes S."/>
            <person name="Wortman J."/>
            <person name="Nusbaum C."/>
            <person name="Birren B."/>
        </authorList>
    </citation>
    <scope>NUCLEOTIDE SEQUENCE [LARGE SCALE GENOMIC DNA]</scope>
    <source>
        <strain evidence="17 18">NIPH 3</strain>
    </source>
</reference>
<dbReference type="InterPro" id="IPR050398">
    <property type="entry name" value="HssS/ArlS-like"/>
</dbReference>
<keyword evidence="12" id="KW-0902">Two-component regulatory system</keyword>
<evidence type="ECO:0000256" key="6">
    <source>
        <dbReference type="ARBA" id="ARBA00022679"/>
    </source>
</evidence>
<dbReference type="Gene3D" id="3.30.565.10">
    <property type="entry name" value="Histidine kinase-like ATPase, C-terminal domain"/>
    <property type="match status" value="1"/>
</dbReference>
<evidence type="ECO:0000256" key="2">
    <source>
        <dbReference type="ARBA" id="ARBA00004651"/>
    </source>
</evidence>
<gene>
    <name evidence="17" type="ORF">F963_01385</name>
</gene>
<dbReference type="Pfam" id="PF00512">
    <property type="entry name" value="HisKA"/>
    <property type="match status" value="1"/>
</dbReference>
<evidence type="ECO:0000256" key="7">
    <source>
        <dbReference type="ARBA" id="ARBA00022692"/>
    </source>
</evidence>
<proteinExistence type="predicted"/>
<evidence type="ECO:0000256" key="9">
    <source>
        <dbReference type="ARBA" id="ARBA00022777"/>
    </source>
</evidence>
<organism evidence="17 18">
    <name type="scientific">Acinetobacter bereziniae NIPH 3</name>
    <dbReference type="NCBI Taxonomy" id="1217651"/>
    <lineage>
        <taxon>Bacteria</taxon>
        <taxon>Pseudomonadati</taxon>
        <taxon>Pseudomonadota</taxon>
        <taxon>Gammaproteobacteria</taxon>
        <taxon>Moraxellales</taxon>
        <taxon>Moraxellaceae</taxon>
        <taxon>Acinetobacter</taxon>
    </lineage>
</organism>
<feature type="transmembrane region" description="Helical" evidence="14">
    <location>
        <begin position="12"/>
        <end position="34"/>
    </location>
</feature>
<comment type="subcellular location">
    <subcellularLocation>
        <location evidence="2">Cell membrane</location>
        <topology evidence="2">Multi-pass membrane protein</topology>
    </subcellularLocation>
</comment>
<dbReference type="GO" id="GO:0000155">
    <property type="term" value="F:phosphorelay sensor kinase activity"/>
    <property type="evidence" value="ECO:0007669"/>
    <property type="project" value="InterPro"/>
</dbReference>
<dbReference type="Proteomes" id="UP000013270">
    <property type="component" value="Unassembled WGS sequence"/>
</dbReference>
<dbReference type="SMART" id="SM00388">
    <property type="entry name" value="HisKA"/>
    <property type="match status" value="1"/>
</dbReference>
<evidence type="ECO:0000256" key="4">
    <source>
        <dbReference type="ARBA" id="ARBA00022475"/>
    </source>
</evidence>
<dbReference type="InterPro" id="IPR036097">
    <property type="entry name" value="HisK_dim/P_sf"/>
</dbReference>
<dbReference type="Pfam" id="PF00672">
    <property type="entry name" value="HAMP"/>
    <property type="match status" value="1"/>
</dbReference>
<dbReference type="SUPFAM" id="SSF55874">
    <property type="entry name" value="ATPase domain of HSP90 chaperone/DNA topoisomerase II/histidine kinase"/>
    <property type="match status" value="1"/>
</dbReference>
<evidence type="ECO:0000256" key="12">
    <source>
        <dbReference type="ARBA" id="ARBA00023012"/>
    </source>
</evidence>
<evidence type="ECO:0000256" key="10">
    <source>
        <dbReference type="ARBA" id="ARBA00022840"/>
    </source>
</evidence>
<keyword evidence="6" id="KW-0808">Transferase</keyword>
<dbReference type="RefSeq" id="WP_004829605.1">
    <property type="nucleotide sequence ID" value="NZ_KB849467.1"/>
</dbReference>
<keyword evidence="13 14" id="KW-0472">Membrane</keyword>
<dbReference type="InterPro" id="IPR003660">
    <property type="entry name" value="HAMP_dom"/>
</dbReference>
<dbReference type="PANTHER" id="PTHR45528">
    <property type="entry name" value="SENSOR HISTIDINE KINASE CPXA"/>
    <property type="match status" value="1"/>
</dbReference>
<evidence type="ECO:0000259" key="15">
    <source>
        <dbReference type="PROSITE" id="PS50109"/>
    </source>
</evidence>
<dbReference type="InterPro" id="IPR003661">
    <property type="entry name" value="HisK_dim/P_dom"/>
</dbReference>
<dbReference type="Pfam" id="PF02518">
    <property type="entry name" value="HATPase_c"/>
    <property type="match status" value="1"/>
</dbReference>
<dbReference type="InterPro" id="IPR005467">
    <property type="entry name" value="His_kinase_dom"/>
</dbReference>
<dbReference type="AlphaFoldDB" id="N8XDJ0"/>
<dbReference type="NCBIfam" id="NF012226">
    <property type="entry name" value="AdeS_HK"/>
    <property type="match status" value="1"/>
</dbReference>
<evidence type="ECO:0000256" key="14">
    <source>
        <dbReference type="SAM" id="Phobius"/>
    </source>
</evidence>
<keyword evidence="7 14" id="KW-0812">Transmembrane</keyword>
<dbReference type="CDD" id="cd06225">
    <property type="entry name" value="HAMP"/>
    <property type="match status" value="1"/>
</dbReference>
<feature type="domain" description="Histidine kinase" evidence="15">
    <location>
        <begin position="145"/>
        <end position="356"/>
    </location>
</feature>
<dbReference type="EC" id="2.7.13.3" evidence="3"/>
<dbReference type="HOGENOM" id="CLU_000445_89_3_6"/>
<evidence type="ECO:0000256" key="8">
    <source>
        <dbReference type="ARBA" id="ARBA00022741"/>
    </source>
</evidence>
<dbReference type="Gene3D" id="6.10.340.10">
    <property type="match status" value="1"/>
</dbReference>
<dbReference type="InterPro" id="IPR036890">
    <property type="entry name" value="HATPase_C_sf"/>
</dbReference>
<evidence type="ECO:0000256" key="3">
    <source>
        <dbReference type="ARBA" id="ARBA00012438"/>
    </source>
</evidence>
<dbReference type="PROSITE" id="PS50109">
    <property type="entry name" value="HIS_KIN"/>
    <property type="match status" value="1"/>
</dbReference>
<evidence type="ECO:0000313" key="18">
    <source>
        <dbReference type="Proteomes" id="UP000013270"/>
    </source>
</evidence>